<evidence type="ECO:0000256" key="5">
    <source>
        <dbReference type="SAM" id="Phobius"/>
    </source>
</evidence>
<keyword evidence="5" id="KW-0812">Transmembrane</keyword>
<keyword evidence="5" id="KW-0472">Membrane</keyword>
<feature type="transmembrane region" description="Helical" evidence="5">
    <location>
        <begin position="69"/>
        <end position="88"/>
    </location>
</feature>
<feature type="transmembrane region" description="Helical" evidence="5">
    <location>
        <begin position="195"/>
        <end position="213"/>
    </location>
</feature>
<keyword evidence="5" id="KW-1133">Transmembrane helix</keyword>
<comment type="subcellular location">
    <subcellularLocation>
        <location evidence="1">Cell membrane</location>
        <topology evidence="1">Multi-pass membrane protein</topology>
    </subcellularLocation>
</comment>
<evidence type="ECO:0000256" key="1">
    <source>
        <dbReference type="ARBA" id="ARBA00004651"/>
    </source>
</evidence>
<dbReference type="PANTHER" id="PTHR43528:SF1">
    <property type="entry name" value="ALPHA-KETOGLUTARATE PERMEASE"/>
    <property type="match status" value="1"/>
</dbReference>
<evidence type="ECO:0000313" key="6">
    <source>
        <dbReference type="EMBL" id="GFR98768.1"/>
    </source>
</evidence>
<gene>
    <name evidence="6" type="ORF">ElyMa_006358000</name>
</gene>
<comment type="caution">
    <text evidence="6">The sequence shown here is derived from an EMBL/GenBank/DDBJ whole genome shotgun (WGS) entry which is preliminary data.</text>
</comment>
<sequence length="220" mass="24789">MVVAILRYYLPSGTHSKPETLPIRLVMAQYKMPMVRVMAINLLNGVCFFLIFIYINVHWSEHLALDRSLSLTINSTNMLLMVLLIPLFGHLADQYSAIQLLWRFAMTGLLLYILLYWLINSPILWQVMLAQSAFSILLAGFYGSSAIVCFRLLPEPVRMTGLALGYNLAQGVFGSLTPVIALWLTTVTQLPEAPVIWLMTTTTIALLLIKRMVDHETSAD</sequence>
<accession>A0AAV4HKN5</accession>
<proteinExistence type="predicted"/>
<evidence type="ECO:0000256" key="3">
    <source>
        <dbReference type="ARBA" id="ARBA00022475"/>
    </source>
</evidence>
<keyword evidence="7" id="KW-1185">Reference proteome</keyword>
<feature type="transmembrane region" description="Helical" evidence="5">
    <location>
        <begin position="37"/>
        <end position="57"/>
    </location>
</feature>
<dbReference type="InterPro" id="IPR036259">
    <property type="entry name" value="MFS_trans_sf"/>
</dbReference>
<keyword evidence="4" id="KW-0769">Symport</keyword>
<dbReference type="GO" id="GO:0005886">
    <property type="term" value="C:plasma membrane"/>
    <property type="evidence" value="ECO:0007669"/>
    <property type="project" value="UniProtKB-SubCell"/>
</dbReference>
<evidence type="ECO:0000256" key="4">
    <source>
        <dbReference type="ARBA" id="ARBA00022847"/>
    </source>
</evidence>
<dbReference type="AlphaFoldDB" id="A0AAV4HKN5"/>
<dbReference type="EMBL" id="BMAT01012762">
    <property type="protein sequence ID" value="GFR98768.1"/>
    <property type="molecule type" value="Genomic_DNA"/>
</dbReference>
<dbReference type="Proteomes" id="UP000762676">
    <property type="component" value="Unassembled WGS sequence"/>
</dbReference>
<keyword evidence="3" id="KW-1003">Cell membrane</keyword>
<dbReference type="Gene3D" id="1.20.1250.20">
    <property type="entry name" value="MFS general substrate transporter like domains"/>
    <property type="match status" value="1"/>
</dbReference>
<feature type="transmembrane region" description="Helical" evidence="5">
    <location>
        <begin position="125"/>
        <end position="150"/>
    </location>
</feature>
<dbReference type="PANTHER" id="PTHR43528">
    <property type="entry name" value="ALPHA-KETOGLUTARATE PERMEASE"/>
    <property type="match status" value="1"/>
</dbReference>
<feature type="transmembrane region" description="Helical" evidence="5">
    <location>
        <begin position="162"/>
        <end position="183"/>
    </location>
</feature>
<name>A0AAV4HKN5_9GAST</name>
<reference evidence="6 7" key="1">
    <citation type="journal article" date="2021" name="Elife">
        <title>Chloroplast acquisition without the gene transfer in kleptoplastic sea slugs, Plakobranchus ocellatus.</title>
        <authorList>
            <person name="Maeda T."/>
            <person name="Takahashi S."/>
            <person name="Yoshida T."/>
            <person name="Shimamura S."/>
            <person name="Takaki Y."/>
            <person name="Nagai Y."/>
            <person name="Toyoda A."/>
            <person name="Suzuki Y."/>
            <person name="Arimoto A."/>
            <person name="Ishii H."/>
            <person name="Satoh N."/>
            <person name="Nishiyama T."/>
            <person name="Hasebe M."/>
            <person name="Maruyama T."/>
            <person name="Minagawa J."/>
            <person name="Obokata J."/>
            <person name="Shigenobu S."/>
        </authorList>
    </citation>
    <scope>NUCLEOTIDE SEQUENCE [LARGE SCALE GENOMIC DNA]</scope>
</reference>
<dbReference type="SUPFAM" id="SSF103473">
    <property type="entry name" value="MFS general substrate transporter"/>
    <property type="match status" value="1"/>
</dbReference>
<evidence type="ECO:0000256" key="2">
    <source>
        <dbReference type="ARBA" id="ARBA00022448"/>
    </source>
</evidence>
<protein>
    <submittedName>
        <fullName evidence="6">Proline/betaine transporter</fullName>
    </submittedName>
</protein>
<dbReference type="InterPro" id="IPR051084">
    <property type="entry name" value="H+-coupled_symporters"/>
</dbReference>
<feature type="transmembrane region" description="Helical" evidence="5">
    <location>
        <begin position="100"/>
        <end position="119"/>
    </location>
</feature>
<organism evidence="6 7">
    <name type="scientific">Elysia marginata</name>
    <dbReference type="NCBI Taxonomy" id="1093978"/>
    <lineage>
        <taxon>Eukaryota</taxon>
        <taxon>Metazoa</taxon>
        <taxon>Spiralia</taxon>
        <taxon>Lophotrochozoa</taxon>
        <taxon>Mollusca</taxon>
        <taxon>Gastropoda</taxon>
        <taxon>Heterobranchia</taxon>
        <taxon>Euthyneura</taxon>
        <taxon>Panpulmonata</taxon>
        <taxon>Sacoglossa</taxon>
        <taxon>Placobranchoidea</taxon>
        <taxon>Plakobranchidae</taxon>
        <taxon>Elysia</taxon>
    </lineage>
</organism>
<evidence type="ECO:0000313" key="7">
    <source>
        <dbReference type="Proteomes" id="UP000762676"/>
    </source>
</evidence>
<dbReference type="GO" id="GO:0015293">
    <property type="term" value="F:symporter activity"/>
    <property type="evidence" value="ECO:0007669"/>
    <property type="project" value="UniProtKB-KW"/>
</dbReference>
<keyword evidence="2" id="KW-0813">Transport</keyword>